<dbReference type="AlphaFoldDB" id="A0A9D7XI39"/>
<reference evidence="1 2" key="1">
    <citation type="submission" date="2020-10" db="EMBL/GenBank/DDBJ databases">
        <title>Connecting structure to function with the recovery of over 1000 high-quality activated sludge metagenome-assembled genomes encoding full-length rRNA genes using long-read sequencing.</title>
        <authorList>
            <person name="Singleton C.M."/>
            <person name="Petriglieri F."/>
            <person name="Kristensen J.M."/>
            <person name="Kirkegaard R.H."/>
            <person name="Michaelsen T.Y."/>
            <person name="Andersen M.H."/>
            <person name="Karst S.M."/>
            <person name="Dueholm M.S."/>
            <person name="Nielsen P.H."/>
            <person name="Albertsen M."/>
        </authorList>
    </citation>
    <scope>NUCLEOTIDE SEQUENCE [LARGE SCALE GENOMIC DNA]</scope>
    <source>
        <strain evidence="1">Ribe_18-Q3-R11-54_BAT3C.373</strain>
    </source>
</reference>
<protein>
    <submittedName>
        <fullName evidence="1">Uncharacterized protein</fullName>
    </submittedName>
</protein>
<proteinExistence type="predicted"/>
<accession>A0A9D7XI39</accession>
<sequence length="211" mass="24405">MNPLFYVLFYVTLNPLFQMKENVKTLDGEYLFNKMEMSAGFLFKKDGTFLFYFSYGASDRNAKGIYTIIGDTLKLHSDKEPGNDFTIDQQSKKSGPIEIHVKGPNKMLTSSAMCICFNKDERIDYEADQEGVIRPEIPKCDKIFLKHQYYPDIPTLIKDVGNENNYFEVTLKQSLQQVSFKGIDFVIKENTISCLPNYFMPFDHILFTKSN</sequence>
<name>A0A9D7XI39_9BACT</name>
<comment type="caution">
    <text evidence="1">The sequence shown here is derived from an EMBL/GenBank/DDBJ whole genome shotgun (WGS) entry which is preliminary data.</text>
</comment>
<evidence type="ECO:0000313" key="1">
    <source>
        <dbReference type="EMBL" id="MBK9718303.1"/>
    </source>
</evidence>
<gene>
    <name evidence="1" type="ORF">IPO85_12495</name>
</gene>
<evidence type="ECO:0000313" key="2">
    <source>
        <dbReference type="Proteomes" id="UP000808349"/>
    </source>
</evidence>
<dbReference type="EMBL" id="JADKFW010000010">
    <property type="protein sequence ID" value="MBK9718303.1"/>
    <property type="molecule type" value="Genomic_DNA"/>
</dbReference>
<organism evidence="1 2">
    <name type="scientific">Candidatus Defluviibacterium haderslevense</name>
    <dbReference type="NCBI Taxonomy" id="2981993"/>
    <lineage>
        <taxon>Bacteria</taxon>
        <taxon>Pseudomonadati</taxon>
        <taxon>Bacteroidota</taxon>
        <taxon>Saprospiria</taxon>
        <taxon>Saprospirales</taxon>
        <taxon>Saprospiraceae</taxon>
        <taxon>Candidatus Defluviibacterium</taxon>
    </lineage>
</organism>
<dbReference type="Proteomes" id="UP000808349">
    <property type="component" value="Unassembled WGS sequence"/>
</dbReference>